<evidence type="ECO:0000256" key="3">
    <source>
        <dbReference type="ARBA" id="ARBA00022679"/>
    </source>
</evidence>
<evidence type="ECO:0000313" key="10">
    <source>
        <dbReference type="EMBL" id="CAF9930862.1"/>
    </source>
</evidence>
<evidence type="ECO:0000256" key="7">
    <source>
        <dbReference type="ARBA" id="ARBA00047899"/>
    </source>
</evidence>
<dbReference type="EC" id="2.7.11.1" evidence="1"/>
<accession>A0A8H3IJZ9</accession>
<name>A0A8H3IJZ9_9LECA</name>
<proteinExistence type="predicted"/>
<evidence type="ECO:0000313" key="11">
    <source>
        <dbReference type="Proteomes" id="UP000664534"/>
    </source>
</evidence>
<dbReference type="EMBL" id="CAJPDT010000059">
    <property type="protein sequence ID" value="CAF9930862.1"/>
    <property type="molecule type" value="Genomic_DNA"/>
</dbReference>
<keyword evidence="3" id="KW-0808">Transferase</keyword>
<dbReference type="Gene3D" id="3.30.200.20">
    <property type="entry name" value="Phosphorylase Kinase, domain 1"/>
    <property type="match status" value="1"/>
</dbReference>
<comment type="catalytic activity">
    <reaction evidence="7">
        <text>L-threonyl-[protein] + ATP = O-phospho-L-threonyl-[protein] + ADP + H(+)</text>
        <dbReference type="Rhea" id="RHEA:46608"/>
        <dbReference type="Rhea" id="RHEA-COMP:11060"/>
        <dbReference type="Rhea" id="RHEA-COMP:11605"/>
        <dbReference type="ChEBI" id="CHEBI:15378"/>
        <dbReference type="ChEBI" id="CHEBI:30013"/>
        <dbReference type="ChEBI" id="CHEBI:30616"/>
        <dbReference type="ChEBI" id="CHEBI:61977"/>
        <dbReference type="ChEBI" id="CHEBI:456216"/>
        <dbReference type="EC" id="2.7.11.1"/>
    </reaction>
</comment>
<evidence type="ECO:0000259" key="9">
    <source>
        <dbReference type="PROSITE" id="PS50011"/>
    </source>
</evidence>
<dbReference type="SUPFAM" id="SSF56112">
    <property type="entry name" value="Protein kinase-like (PK-like)"/>
    <property type="match status" value="1"/>
</dbReference>
<dbReference type="InterPro" id="IPR008271">
    <property type="entry name" value="Ser/Thr_kinase_AS"/>
</dbReference>
<dbReference type="AlphaFoldDB" id="A0A8H3IJZ9"/>
<dbReference type="InterPro" id="IPR050660">
    <property type="entry name" value="NEK_Ser/Thr_kinase"/>
</dbReference>
<sequence>MSGRGNHQDVWRPIRTIGEGAQGTSILVERTRDGRLAVCKRTRDYTDRQISENSTPLEATILQDILPSDRRLVELFHFSFEPRHHLYDLIEWFEYCRGGDLEHAITGAVPEDFIWHCFIQIAEALDVVHNAGSHRVVHRDIKPDNIFLESKYHHQGPWPNLKLGDFGMAVLEAHTEYFLAPCWQGPELPHCCTAGDVWGLGAIVHWLAHGKPPICPRPNMFPGSKEDWEAQPKARWPSKLPLSYSSALNEHMMACFEWDPKDRISSQRLVAVLKRDRPRTWR</sequence>
<dbReference type="GO" id="GO:0005524">
    <property type="term" value="F:ATP binding"/>
    <property type="evidence" value="ECO:0007669"/>
    <property type="project" value="UniProtKB-KW"/>
</dbReference>
<evidence type="ECO:0000256" key="2">
    <source>
        <dbReference type="ARBA" id="ARBA00022527"/>
    </source>
</evidence>
<keyword evidence="2" id="KW-0723">Serine/threonine-protein kinase</keyword>
<dbReference type="PROSITE" id="PS50011">
    <property type="entry name" value="PROTEIN_KINASE_DOM"/>
    <property type="match status" value="1"/>
</dbReference>
<evidence type="ECO:0000256" key="8">
    <source>
        <dbReference type="ARBA" id="ARBA00048679"/>
    </source>
</evidence>
<dbReference type="GO" id="GO:0005634">
    <property type="term" value="C:nucleus"/>
    <property type="evidence" value="ECO:0007669"/>
    <property type="project" value="TreeGrafter"/>
</dbReference>
<dbReference type="Pfam" id="PF00069">
    <property type="entry name" value="Pkinase"/>
    <property type="match status" value="1"/>
</dbReference>
<evidence type="ECO:0000256" key="1">
    <source>
        <dbReference type="ARBA" id="ARBA00012513"/>
    </source>
</evidence>
<dbReference type="InterPro" id="IPR011009">
    <property type="entry name" value="Kinase-like_dom_sf"/>
</dbReference>
<evidence type="ECO:0000256" key="5">
    <source>
        <dbReference type="ARBA" id="ARBA00022777"/>
    </source>
</evidence>
<dbReference type="PANTHER" id="PTHR43671">
    <property type="entry name" value="SERINE/THREONINE-PROTEIN KINASE NEK"/>
    <property type="match status" value="1"/>
</dbReference>
<keyword evidence="11" id="KW-1185">Reference proteome</keyword>
<dbReference type="Gene3D" id="1.10.510.10">
    <property type="entry name" value="Transferase(Phosphotransferase) domain 1"/>
    <property type="match status" value="1"/>
</dbReference>
<dbReference type="OrthoDB" id="310217at2759"/>
<dbReference type="GO" id="GO:0004674">
    <property type="term" value="F:protein serine/threonine kinase activity"/>
    <property type="evidence" value="ECO:0007669"/>
    <property type="project" value="UniProtKB-KW"/>
</dbReference>
<dbReference type="SMART" id="SM00220">
    <property type="entry name" value="S_TKc"/>
    <property type="match status" value="1"/>
</dbReference>
<comment type="caution">
    <text evidence="10">The sequence shown here is derived from an EMBL/GenBank/DDBJ whole genome shotgun (WGS) entry which is preliminary data.</text>
</comment>
<keyword evidence="5" id="KW-0418">Kinase</keyword>
<gene>
    <name evidence="10" type="ORF">IMSHALPRED_008300</name>
</gene>
<dbReference type="Proteomes" id="UP000664534">
    <property type="component" value="Unassembled WGS sequence"/>
</dbReference>
<dbReference type="PANTHER" id="PTHR43671:SF98">
    <property type="entry name" value="SERINE_THREONINE-PROTEIN KINASE NEK11"/>
    <property type="match status" value="1"/>
</dbReference>
<evidence type="ECO:0000256" key="6">
    <source>
        <dbReference type="ARBA" id="ARBA00022840"/>
    </source>
</evidence>
<reference evidence="10" key="1">
    <citation type="submission" date="2021-03" db="EMBL/GenBank/DDBJ databases">
        <authorList>
            <person name="Tagirdzhanova G."/>
        </authorList>
    </citation>
    <scope>NUCLEOTIDE SEQUENCE</scope>
</reference>
<dbReference type="PROSITE" id="PS00108">
    <property type="entry name" value="PROTEIN_KINASE_ST"/>
    <property type="match status" value="1"/>
</dbReference>
<evidence type="ECO:0000256" key="4">
    <source>
        <dbReference type="ARBA" id="ARBA00022741"/>
    </source>
</evidence>
<organism evidence="10 11">
    <name type="scientific">Imshaugia aleurites</name>
    <dbReference type="NCBI Taxonomy" id="172621"/>
    <lineage>
        <taxon>Eukaryota</taxon>
        <taxon>Fungi</taxon>
        <taxon>Dikarya</taxon>
        <taxon>Ascomycota</taxon>
        <taxon>Pezizomycotina</taxon>
        <taxon>Lecanoromycetes</taxon>
        <taxon>OSLEUM clade</taxon>
        <taxon>Lecanoromycetidae</taxon>
        <taxon>Lecanorales</taxon>
        <taxon>Lecanorineae</taxon>
        <taxon>Parmeliaceae</taxon>
        <taxon>Imshaugia</taxon>
    </lineage>
</organism>
<dbReference type="InterPro" id="IPR000719">
    <property type="entry name" value="Prot_kinase_dom"/>
</dbReference>
<feature type="domain" description="Protein kinase" evidence="9">
    <location>
        <begin position="11"/>
        <end position="280"/>
    </location>
</feature>
<keyword evidence="4" id="KW-0547">Nucleotide-binding</keyword>
<keyword evidence="6" id="KW-0067">ATP-binding</keyword>
<comment type="catalytic activity">
    <reaction evidence="8">
        <text>L-seryl-[protein] + ATP = O-phospho-L-seryl-[protein] + ADP + H(+)</text>
        <dbReference type="Rhea" id="RHEA:17989"/>
        <dbReference type="Rhea" id="RHEA-COMP:9863"/>
        <dbReference type="Rhea" id="RHEA-COMP:11604"/>
        <dbReference type="ChEBI" id="CHEBI:15378"/>
        <dbReference type="ChEBI" id="CHEBI:29999"/>
        <dbReference type="ChEBI" id="CHEBI:30616"/>
        <dbReference type="ChEBI" id="CHEBI:83421"/>
        <dbReference type="ChEBI" id="CHEBI:456216"/>
        <dbReference type="EC" id="2.7.11.1"/>
    </reaction>
</comment>
<protein>
    <recommendedName>
        <fullName evidence="1">non-specific serine/threonine protein kinase</fullName>
        <ecNumber evidence="1">2.7.11.1</ecNumber>
    </recommendedName>
</protein>